<dbReference type="RefSeq" id="XP_029235191.1">
    <property type="nucleotide sequence ID" value="XM_029385061.1"/>
</dbReference>
<proteinExistence type="predicted"/>
<evidence type="ECO:0000313" key="2">
    <source>
        <dbReference type="Proteomes" id="UP000283634"/>
    </source>
</evidence>
<dbReference type="AlphaFoldDB" id="A0A3R7KQK4"/>
<accession>A0A3R7KQK4</accession>
<keyword evidence="2" id="KW-1185">Reference proteome</keyword>
<comment type="caution">
    <text evidence="1">The sequence shown here is derived from an EMBL/GenBank/DDBJ whole genome shotgun (WGS) entry which is preliminary data.</text>
</comment>
<protein>
    <submittedName>
        <fullName evidence="1">Uncharacterized protein</fullName>
    </submittedName>
</protein>
<dbReference type="Proteomes" id="UP000283634">
    <property type="component" value="Unassembled WGS sequence"/>
</dbReference>
<evidence type="ECO:0000313" key="1">
    <source>
        <dbReference type="EMBL" id="RNE99420.1"/>
    </source>
</evidence>
<dbReference type="EMBL" id="MKGL01000388">
    <property type="protein sequence ID" value="RNE99420.1"/>
    <property type="molecule type" value="Genomic_DNA"/>
</dbReference>
<reference evidence="1 2" key="1">
    <citation type="journal article" date="2018" name="BMC Genomics">
        <title>Genomic comparison of Trypanosoma conorhini and Trypanosoma rangeli to Trypanosoma cruzi strains of high and low virulence.</title>
        <authorList>
            <person name="Bradwell K.R."/>
            <person name="Koparde V.N."/>
            <person name="Matveyev A.V."/>
            <person name="Serrano M.G."/>
            <person name="Alves J.M."/>
            <person name="Parikh H."/>
            <person name="Huang B."/>
            <person name="Lee V."/>
            <person name="Espinosa-Alvarez O."/>
            <person name="Ortiz P.A."/>
            <person name="Costa-Martins A.G."/>
            <person name="Teixeira M.M."/>
            <person name="Buck G.A."/>
        </authorList>
    </citation>
    <scope>NUCLEOTIDE SEQUENCE [LARGE SCALE GENOMIC DNA]</scope>
    <source>
        <strain evidence="1 2">AM80</strain>
    </source>
</reference>
<dbReference type="GeneID" id="40332242"/>
<name>A0A3R7KQK4_TRYRA</name>
<sequence length="171" mass="18985">MKQGDVGWSDKPERTRRGCCQLTTGSGASADGQATCKEDHQSNSTCLQRRLKKLHPALTRGEQVKSEATVQYGSDLAATERSTERLRRLRGHAVCMVRSAFALAPTTLRCTFMARRLRLRRLWGCTLCRRERNAWSRTTERANSTSSGVCCNCDGGYTGGVSDLYPTLYDA</sequence>
<gene>
    <name evidence="1" type="ORF">TraAM80_08309</name>
</gene>
<organism evidence="1 2">
    <name type="scientific">Trypanosoma rangeli</name>
    <dbReference type="NCBI Taxonomy" id="5698"/>
    <lineage>
        <taxon>Eukaryota</taxon>
        <taxon>Discoba</taxon>
        <taxon>Euglenozoa</taxon>
        <taxon>Kinetoplastea</taxon>
        <taxon>Metakinetoplastina</taxon>
        <taxon>Trypanosomatida</taxon>
        <taxon>Trypanosomatidae</taxon>
        <taxon>Trypanosoma</taxon>
        <taxon>Herpetosoma</taxon>
    </lineage>
</organism>